<evidence type="ECO:0000256" key="2">
    <source>
        <dbReference type="ARBA" id="ARBA00022679"/>
    </source>
</evidence>
<dbReference type="RefSeq" id="XP_001427109.1">
    <property type="nucleotide sequence ID" value="XM_001427072.1"/>
</dbReference>
<dbReference type="InterPro" id="IPR011009">
    <property type="entry name" value="Kinase-like_dom_sf"/>
</dbReference>
<feature type="domain" description="Protein kinase" evidence="6">
    <location>
        <begin position="1"/>
        <end position="163"/>
    </location>
</feature>
<dbReference type="GeneID" id="5012893"/>
<protein>
    <recommendedName>
        <fullName evidence="10">Protein kinase domain-containing protein</fullName>
    </recommendedName>
</protein>
<keyword evidence="3" id="KW-0547">Nucleotide-binding</keyword>
<accession>A0BME4</accession>
<evidence type="ECO:0000256" key="4">
    <source>
        <dbReference type="ARBA" id="ARBA00022777"/>
    </source>
</evidence>
<feature type="domain" description="AGC-kinase C-terminal" evidence="7">
    <location>
        <begin position="140"/>
        <end position="163"/>
    </location>
</feature>
<keyword evidence="2" id="KW-0808">Transferase</keyword>
<organism evidence="8 9">
    <name type="scientific">Paramecium tetraurelia</name>
    <dbReference type="NCBI Taxonomy" id="5888"/>
    <lineage>
        <taxon>Eukaryota</taxon>
        <taxon>Sar</taxon>
        <taxon>Alveolata</taxon>
        <taxon>Ciliophora</taxon>
        <taxon>Intramacronucleata</taxon>
        <taxon>Oligohymenophorea</taxon>
        <taxon>Peniculida</taxon>
        <taxon>Parameciidae</taxon>
        <taxon>Paramecium</taxon>
    </lineage>
</organism>
<evidence type="ECO:0000313" key="9">
    <source>
        <dbReference type="Proteomes" id="UP000000600"/>
    </source>
</evidence>
<dbReference type="OrthoDB" id="354826at2759"/>
<dbReference type="GO" id="GO:0005737">
    <property type="term" value="C:cytoplasm"/>
    <property type="evidence" value="ECO:0000318"/>
    <property type="project" value="GO_Central"/>
</dbReference>
<dbReference type="GO" id="GO:0004674">
    <property type="term" value="F:protein serine/threonine kinase activity"/>
    <property type="evidence" value="ECO:0000318"/>
    <property type="project" value="GO_Central"/>
</dbReference>
<dbReference type="InterPro" id="IPR000961">
    <property type="entry name" value="AGC-kinase_C"/>
</dbReference>
<dbReference type="Gene3D" id="1.10.510.10">
    <property type="entry name" value="Transferase(Phosphotransferase) domain 1"/>
    <property type="match status" value="2"/>
</dbReference>
<dbReference type="AlphaFoldDB" id="A0BME4"/>
<dbReference type="GO" id="GO:0005524">
    <property type="term" value="F:ATP binding"/>
    <property type="evidence" value="ECO:0007669"/>
    <property type="project" value="UniProtKB-KW"/>
</dbReference>
<dbReference type="InterPro" id="IPR000719">
    <property type="entry name" value="Prot_kinase_dom"/>
</dbReference>
<dbReference type="STRING" id="5888.A0BME4"/>
<dbReference type="Proteomes" id="UP000000600">
    <property type="component" value="Unassembled WGS sequence"/>
</dbReference>
<dbReference type="EMBL" id="CT868004">
    <property type="protein sequence ID" value="CAK59711.1"/>
    <property type="molecule type" value="Genomic_DNA"/>
</dbReference>
<sequence>MITAFQDKRRFMPGDFRFHFEKNQKFSEKESKFFSEGIIIALEYLHYQGDIHRDLKSENFMFDSEGYFILKVFTITSIWSPNNSSDTSGTAKQVQIKRSEIPVSWSLEPADLENQLIQRKPSQRFGSNNPEAIKNHPRLRGFEWNKLFHKELQPPYIHLSSSN</sequence>
<keyword evidence="5" id="KW-0067">ATP-binding</keyword>
<gene>
    <name evidence="8" type="ORF">GSPATT00030347001</name>
</gene>
<evidence type="ECO:0000256" key="3">
    <source>
        <dbReference type="ARBA" id="ARBA00022741"/>
    </source>
</evidence>
<proteinExistence type="predicted"/>
<evidence type="ECO:0000256" key="1">
    <source>
        <dbReference type="ARBA" id="ARBA00022527"/>
    </source>
</evidence>
<dbReference type="InParanoid" id="A0BME4"/>
<evidence type="ECO:0008006" key="10">
    <source>
        <dbReference type="Google" id="ProtNLM"/>
    </source>
</evidence>
<dbReference type="PROSITE" id="PS50011">
    <property type="entry name" value="PROTEIN_KINASE_DOM"/>
    <property type="match status" value="1"/>
</dbReference>
<dbReference type="GO" id="GO:0005634">
    <property type="term" value="C:nucleus"/>
    <property type="evidence" value="ECO:0000318"/>
    <property type="project" value="GO_Central"/>
</dbReference>
<dbReference type="eggNOG" id="KOG0694">
    <property type="taxonomic scope" value="Eukaryota"/>
</dbReference>
<evidence type="ECO:0000313" key="8">
    <source>
        <dbReference type="EMBL" id="CAK59711.1"/>
    </source>
</evidence>
<dbReference type="SMART" id="SM00220">
    <property type="entry name" value="S_TKc"/>
    <property type="match status" value="1"/>
</dbReference>
<keyword evidence="9" id="KW-1185">Reference proteome</keyword>
<dbReference type="SUPFAM" id="SSF56112">
    <property type="entry name" value="Protein kinase-like (PK-like)"/>
    <property type="match status" value="1"/>
</dbReference>
<evidence type="ECO:0000259" key="7">
    <source>
        <dbReference type="PROSITE" id="PS51285"/>
    </source>
</evidence>
<evidence type="ECO:0000256" key="5">
    <source>
        <dbReference type="ARBA" id="ARBA00022840"/>
    </source>
</evidence>
<dbReference type="HOGENOM" id="CLU_1630218_0_0_1"/>
<keyword evidence="4" id="KW-0418">Kinase</keyword>
<name>A0BME4_PARTE</name>
<dbReference type="PROSITE" id="PS51285">
    <property type="entry name" value="AGC_KINASE_CTER"/>
    <property type="match status" value="1"/>
</dbReference>
<reference evidence="8 9" key="1">
    <citation type="journal article" date="2006" name="Nature">
        <title>Global trends of whole-genome duplications revealed by the ciliate Paramecium tetraurelia.</title>
        <authorList>
            <consortium name="Genoscope"/>
            <person name="Aury J.-M."/>
            <person name="Jaillon O."/>
            <person name="Duret L."/>
            <person name="Noel B."/>
            <person name="Jubin C."/>
            <person name="Porcel B.M."/>
            <person name="Segurens B."/>
            <person name="Daubin V."/>
            <person name="Anthouard V."/>
            <person name="Aiach N."/>
            <person name="Arnaiz O."/>
            <person name="Billaut A."/>
            <person name="Beisson J."/>
            <person name="Blanc I."/>
            <person name="Bouhouche K."/>
            <person name="Camara F."/>
            <person name="Duharcourt S."/>
            <person name="Guigo R."/>
            <person name="Gogendeau D."/>
            <person name="Katinka M."/>
            <person name="Keller A.-M."/>
            <person name="Kissmehl R."/>
            <person name="Klotz C."/>
            <person name="Koll F."/>
            <person name="Le Moue A."/>
            <person name="Lepere C."/>
            <person name="Malinsky S."/>
            <person name="Nowacki M."/>
            <person name="Nowak J.K."/>
            <person name="Plattner H."/>
            <person name="Poulain J."/>
            <person name="Ruiz F."/>
            <person name="Serrano V."/>
            <person name="Zagulski M."/>
            <person name="Dessen P."/>
            <person name="Betermier M."/>
            <person name="Weissenbach J."/>
            <person name="Scarpelli C."/>
            <person name="Schachter V."/>
            <person name="Sperling L."/>
            <person name="Meyer E."/>
            <person name="Cohen J."/>
            <person name="Wincker P."/>
        </authorList>
    </citation>
    <scope>NUCLEOTIDE SEQUENCE [LARGE SCALE GENOMIC DNA]</scope>
    <source>
        <strain evidence="8 9">Stock d4-2</strain>
    </source>
</reference>
<evidence type="ECO:0000259" key="6">
    <source>
        <dbReference type="PROSITE" id="PS50011"/>
    </source>
</evidence>
<dbReference type="KEGG" id="ptm:GSPATT00030347001"/>
<dbReference type="Pfam" id="PF00069">
    <property type="entry name" value="Pkinase"/>
    <property type="match status" value="1"/>
</dbReference>
<keyword evidence="1" id="KW-0723">Serine/threonine-protein kinase</keyword>
<dbReference type="PANTHER" id="PTHR24351">
    <property type="entry name" value="RIBOSOMAL PROTEIN S6 KINASE"/>
    <property type="match status" value="1"/>
</dbReference>